<feature type="transmembrane region" description="Helical" evidence="1">
    <location>
        <begin position="74"/>
        <end position="97"/>
    </location>
</feature>
<gene>
    <name evidence="2" type="ORF">HYG79_06640</name>
</gene>
<keyword evidence="1" id="KW-0472">Membrane</keyword>
<reference evidence="2 3" key="1">
    <citation type="journal article" date="2006" name="Int. J. Syst. Evol. Microbiol.">
        <title>Costertonia aggregata gen. nov., sp. nov., a mesophilic marine bacterium of the family Flavobacteriaceae, isolated from a mature biofilm.</title>
        <authorList>
            <person name="Kwon K.K."/>
            <person name="Lee Y.K."/>
            <person name="Lee H.K."/>
        </authorList>
    </citation>
    <scope>NUCLEOTIDE SEQUENCE [LARGE SCALE GENOMIC DNA]</scope>
    <source>
        <strain evidence="2 3">KCCM 42265</strain>
    </source>
</reference>
<evidence type="ECO:0008006" key="4">
    <source>
        <dbReference type="Google" id="ProtNLM"/>
    </source>
</evidence>
<keyword evidence="3" id="KW-1185">Reference proteome</keyword>
<sequence>MNTFLVLKYFHILLFVFWLGTDMGTYYSSKFVINPKLTAPQRATALQILLGCDLGPRIAMPLIMPTGIHMGSLLGIVKINTLGLGLVWTAGLIWLVLVLNVHFSKDEVQKKKLKDIDFWVRPLIVCLVGGFAIYSLVQPDYIVAPWMNYKLLVVCGLILCGLGIRYQLGKFTPAFINLMQGKEVEESNIIMKKRMDNCLPYVYGIWIGLLLNAAWGVHLI</sequence>
<dbReference type="Proteomes" id="UP000509302">
    <property type="component" value="Chromosome"/>
</dbReference>
<feature type="transmembrane region" description="Helical" evidence="1">
    <location>
        <begin position="118"/>
        <end position="137"/>
    </location>
</feature>
<dbReference type="AlphaFoldDB" id="A0A7H9ANK5"/>
<feature type="transmembrane region" description="Helical" evidence="1">
    <location>
        <begin position="6"/>
        <end position="27"/>
    </location>
</feature>
<evidence type="ECO:0000313" key="3">
    <source>
        <dbReference type="Proteomes" id="UP000509302"/>
    </source>
</evidence>
<evidence type="ECO:0000256" key="1">
    <source>
        <dbReference type="SAM" id="Phobius"/>
    </source>
</evidence>
<dbReference type="KEGG" id="cagg:HYG79_06640"/>
<feature type="transmembrane region" description="Helical" evidence="1">
    <location>
        <begin position="198"/>
        <end position="217"/>
    </location>
</feature>
<name>A0A7H9ANK5_9FLAO</name>
<dbReference type="EMBL" id="CP058595">
    <property type="protein sequence ID" value="QLG45041.1"/>
    <property type="molecule type" value="Genomic_DNA"/>
</dbReference>
<organism evidence="2 3">
    <name type="scientific">Costertonia aggregata</name>
    <dbReference type="NCBI Taxonomy" id="343403"/>
    <lineage>
        <taxon>Bacteria</taxon>
        <taxon>Pseudomonadati</taxon>
        <taxon>Bacteroidota</taxon>
        <taxon>Flavobacteriia</taxon>
        <taxon>Flavobacteriales</taxon>
        <taxon>Flavobacteriaceae</taxon>
        <taxon>Costertonia</taxon>
    </lineage>
</organism>
<keyword evidence="1" id="KW-0812">Transmembrane</keyword>
<proteinExistence type="predicted"/>
<dbReference type="RefSeq" id="WP_179241331.1">
    <property type="nucleotide sequence ID" value="NZ_CP058595.1"/>
</dbReference>
<feature type="transmembrane region" description="Helical" evidence="1">
    <location>
        <begin position="149"/>
        <end position="168"/>
    </location>
</feature>
<accession>A0A7H9ANK5</accession>
<evidence type="ECO:0000313" key="2">
    <source>
        <dbReference type="EMBL" id="QLG45041.1"/>
    </source>
</evidence>
<protein>
    <recommendedName>
        <fullName evidence="4">DUF2269 family protein</fullName>
    </recommendedName>
</protein>
<keyword evidence="1" id="KW-1133">Transmembrane helix</keyword>